<dbReference type="Pfam" id="PF00542">
    <property type="entry name" value="Ribosomal_L12"/>
    <property type="match status" value="1"/>
</dbReference>
<dbReference type="SUPFAM" id="SSF54736">
    <property type="entry name" value="ClpS-like"/>
    <property type="match status" value="1"/>
</dbReference>
<comment type="caution">
    <text evidence="6">The sequence shown here is derived from an EMBL/GenBank/DDBJ whole genome shotgun (WGS) entry which is preliminary data.</text>
</comment>
<proteinExistence type="inferred from homology"/>
<evidence type="ECO:0000313" key="7">
    <source>
        <dbReference type="Proteomes" id="UP000583929"/>
    </source>
</evidence>
<reference evidence="6 7" key="1">
    <citation type="journal article" date="2020" name="bioRxiv">
        <title>Sequence and annotation of 42 cannabis genomes reveals extensive copy number variation in cannabinoid synthesis and pathogen resistance genes.</title>
        <authorList>
            <person name="Mckernan K.J."/>
            <person name="Helbert Y."/>
            <person name="Kane L.T."/>
            <person name="Ebling H."/>
            <person name="Zhang L."/>
            <person name="Liu B."/>
            <person name="Eaton Z."/>
            <person name="Mclaughlin S."/>
            <person name="Kingan S."/>
            <person name="Baybayan P."/>
            <person name="Concepcion G."/>
            <person name="Jordan M."/>
            <person name="Riva A."/>
            <person name="Barbazuk W."/>
            <person name="Harkins T."/>
        </authorList>
    </citation>
    <scope>NUCLEOTIDE SEQUENCE [LARGE SCALE GENOMIC DNA]</scope>
    <source>
        <strain evidence="7">cv. Jamaican Lion 4</strain>
        <tissue evidence="6">Leaf</tissue>
    </source>
</reference>
<dbReference type="InterPro" id="IPR036235">
    <property type="entry name" value="Ribosomal_bL12_oligo_N_sf"/>
</dbReference>
<dbReference type="Gene3D" id="1.20.5.710">
    <property type="entry name" value="Single helix bin"/>
    <property type="match status" value="1"/>
</dbReference>
<accession>A0A7J6I6W5</accession>
<dbReference type="HAMAP" id="MF_00368">
    <property type="entry name" value="Ribosomal_bL12"/>
    <property type="match status" value="1"/>
</dbReference>
<keyword evidence="2" id="KW-0689">Ribosomal protein</keyword>
<name>A0A7J6I6W5_CANSA</name>
<evidence type="ECO:0000259" key="5">
    <source>
        <dbReference type="Pfam" id="PF00542"/>
    </source>
</evidence>
<evidence type="ECO:0000256" key="3">
    <source>
        <dbReference type="ARBA" id="ARBA00023274"/>
    </source>
</evidence>
<evidence type="ECO:0000256" key="2">
    <source>
        <dbReference type="ARBA" id="ARBA00022980"/>
    </source>
</evidence>
<dbReference type="PANTHER" id="PTHR45987">
    <property type="entry name" value="39S RIBOSOMAL PROTEIN L12"/>
    <property type="match status" value="1"/>
</dbReference>
<dbReference type="GO" id="GO:0006412">
    <property type="term" value="P:translation"/>
    <property type="evidence" value="ECO:0007669"/>
    <property type="project" value="InterPro"/>
</dbReference>
<dbReference type="EMBL" id="JAATIQ010000004">
    <property type="protein sequence ID" value="KAF4403297.1"/>
    <property type="molecule type" value="Genomic_DNA"/>
</dbReference>
<dbReference type="PANTHER" id="PTHR45987:SF1">
    <property type="entry name" value="50S RIBOSOMAL PROTEIN L7_L12-RELATED"/>
    <property type="match status" value="1"/>
</dbReference>
<protein>
    <recommendedName>
        <fullName evidence="5">Large ribosomal subunit protein bL12 C-terminal domain-containing protein</fullName>
    </recommendedName>
</protein>
<dbReference type="CDD" id="cd00387">
    <property type="entry name" value="Ribosomal_L7_L12"/>
    <property type="match status" value="1"/>
</dbReference>
<sequence>MNLHLQFGYSSKLQQVEGFVIFTMISENLYRRDLKMSLILRLKHHLPNGFCRKPIVSSVVALNLGKLNGLWQNYSQPARNDEEEEEVEIDQRRLPTDYDPATFDPTQHRSPPTDRVFRLVDEISGLTLAEIAELGSILMRKRGMTESPSVGVIKAGAAGLAGIGTKAPAAAKEEKKQEKTVFEIKLESFEAASKIKLIKEVRSFTDLGLKEAKELVEKAPSVLKKGMSKEEGEQIIEKLKALGAKKCLD</sequence>
<dbReference type="AlphaFoldDB" id="A0A7J6I6W5"/>
<keyword evidence="3" id="KW-0687">Ribonucleoprotein</keyword>
<dbReference type="GO" id="GO:0005739">
    <property type="term" value="C:mitochondrion"/>
    <property type="evidence" value="ECO:0007669"/>
    <property type="project" value="TreeGrafter"/>
</dbReference>
<dbReference type="InterPro" id="IPR014719">
    <property type="entry name" value="Ribosomal_bL12_C/ClpS-like"/>
</dbReference>
<comment type="similarity">
    <text evidence="1">Belongs to the bacterial ribosomal protein bL12 family.</text>
</comment>
<gene>
    <name evidence="6" type="ORF">G4B88_007943</name>
</gene>
<feature type="domain" description="Large ribosomal subunit protein bL12 C-terminal" evidence="5">
    <location>
        <begin position="182"/>
        <end position="245"/>
    </location>
</feature>
<dbReference type="InterPro" id="IPR000206">
    <property type="entry name" value="Ribosomal_bL12"/>
</dbReference>
<keyword evidence="7" id="KW-1185">Reference proteome</keyword>
<organism evidence="6 7">
    <name type="scientific">Cannabis sativa</name>
    <name type="common">Hemp</name>
    <name type="synonym">Marijuana</name>
    <dbReference type="NCBI Taxonomy" id="3483"/>
    <lineage>
        <taxon>Eukaryota</taxon>
        <taxon>Viridiplantae</taxon>
        <taxon>Streptophyta</taxon>
        <taxon>Embryophyta</taxon>
        <taxon>Tracheophyta</taxon>
        <taxon>Spermatophyta</taxon>
        <taxon>Magnoliopsida</taxon>
        <taxon>eudicotyledons</taxon>
        <taxon>Gunneridae</taxon>
        <taxon>Pentapetalae</taxon>
        <taxon>rosids</taxon>
        <taxon>fabids</taxon>
        <taxon>Rosales</taxon>
        <taxon>Cannabaceae</taxon>
        <taxon>Cannabis</taxon>
    </lineage>
</organism>
<dbReference type="FunFam" id="3.30.1390.10:FF:000001">
    <property type="entry name" value="50S ribosomal protein L7/L12"/>
    <property type="match status" value="1"/>
</dbReference>
<evidence type="ECO:0000256" key="4">
    <source>
        <dbReference type="SAM" id="MobiDB-lite"/>
    </source>
</evidence>
<dbReference type="SUPFAM" id="SSF48300">
    <property type="entry name" value="Ribosomal protein L7/12, oligomerisation (N-terminal) domain"/>
    <property type="match status" value="1"/>
</dbReference>
<evidence type="ECO:0000256" key="1">
    <source>
        <dbReference type="ARBA" id="ARBA00007197"/>
    </source>
</evidence>
<dbReference type="GO" id="GO:0003729">
    <property type="term" value="F:mRNA binding"/>
    <property type="evidence" value="ECO:0007669"/>
    <property type="project" value="TreeGrafter"/>
</dbReference>
<dbReference type="GO" id="GO:0005840">
    <property type="term" value="C:ribosome"/>
    <property type="evidence" value="ECO:0007669"/>
    <property type="project" value="UniProtKB-KW"/>
</dbReference>
<evidence type="ECO:0000313" key="6">
    <source>
        <dbReference type="EMBL" id="KAF4403297.1"/>
    </source>
</evidence>
<dbReference type="Gene3D" id="3.30.1390.10">
    <property type="match status" value="1"/>
</dbReference>
<dbReference type="GO" id="GO:0003735">
    <property type="term" value="F:structural constituent of ribosome"/>
    <property type="evidence" value="ECO:0007669"/>
    <property type="project" value="InterPro"/>
</dbReference>
<feature type="region of interest" description="Disordered" evidence="4">
    <location>
        <begin position="75"/>
        <end position="111"/>
    </location>
</feature>
<dbReference type="InterPro" id="IPR013823">
    <property type="entry name" value="Ribosomal_bL12_C"/>
</dbReference>
<dbReference type="Proteomes" id="UP000583929">
    <property type="component" value="Unassembled WGS sequence"/>
</dbReference>
<dbReference type="GO" id="GO:1990904">
    <property type="term" value="C:ribonucleoprotein complex"/>
    <property type="evidence" value="ECO:0007669"/>
    <property type="project" value="UniProtKB-KW"/>
</dbReference>